<evidence type="ECO:0000256" key="5">
    <source>
        <dbReference type="ARBA" id="ARBA00022801"/>
    </source>
</evidence>
<evidence type="ECO:0000259" key="8">
    <source>
        <dbReference type="Pfam" id="PF00933"/>
    </source>
</evidence>
<comment type="caution">
    <text evidence="9">The sequence shown here is derived from an EMBL/GenBank/DDBJ whole genome shotgun (WGS) entry which is preliminary data.</text>
</comment>
<dbReference type="InterPro" id="IPR017853">
    <property type="entry name" value="GH"/>
</dbReference>
<keyword evidence="4" id="KW-0732">Signal</keyword>
<evidence type="ECO:0000256" key="4">
    <source>
        <dbReference type="ARBA" id="ARBA00022729"/>
    </source>
</evidence>
<dbReference type="EMBL" id="BSUJ01000001">
    <property type="protein sequence ID" value="GMA18888.1"/>
    <property type="molecule type" value="Genomic_DNA"/>
</dbReference>
<dbReference type="Proteomes" id="UP001157109">
    <property type="component" value="Unassembled WGS sequence"/>
</dbReference>
<dbReference type="InterPro" id="IPR001764">
    <property type="entry name" value="Glyco_hydro_3_N"/>
</dbReference>
<evidence type="ECO:0000313" key="9">
    <source>
        <dbReference type="EMBL" id="GMA18888.1"/>
    </source>
</evidence>
<keyword evidence="5" id="KW-0378">Hydrolase</keyword>
<comment type="similarity">
    <text evidence="2">Belongs to the glycosyl hydrolase 3 family.</text>
</comment>
<evidence type="ECO:0000256" key="7">
    <source>
        <dbReference type="SAM" id="MobiDB-lite"/>
    </source>
</evidence>
<reference evidence="10" key="1">
    <citation type="journal article" date="2019" name="Int. J. Syst. Evol. Microbiol.">
        <title>The Global Catalogue of Microorganisms (GCM) 10K type strain sequencing project: providing services to taxonomists for standard genome sequencing and annotation.</title>
        <authorList>
            <consortium name="The Broad Institute Genomics Platform"/>
            <consortium name="The Broad Institute Genome Sequencing Center for Infectious Disease"/>
            <person name="Wu L."/>
            <person name="Ma J."/>
        </authorList>
    </citation>
    <scope>NUCLEOTIDE SEQUENCE [LARGE SCALE GENOMIC DNA]</scope>
    <source>
        <strain evidence="10">NBRC 105830</strain>
    </source>
</reference>
<feature type="region of interest" description="Disordered" evidence="7">
    <location>
        <begin position="1"/>
        <end position="24"/>
    </location>
</feature>
<sequence length="246" mass="26307">MAATTLTAPDGTAFRDLNHNGTMEPFEDPRLSTAERVADLVPRLSLEEKAGLMFHTVIEAGADGAPLKGPGAISKTGSREVIVDKLVNHFNVHALPEPRLAARWHNAIQDLAAQAPHSIPVTISTDPRHGYIDNAGVSFSAGHLSQWPEPIGLAALDDPELVRQFAEVANEEYRALGIRAALHPTVDLCTEPRWARQAGTFGADPDRVAALTAAYLDGLQGGQVGPRSVACVTKHFPGGGPRRRRS</sequence>
<accession>A0ABQ6HLE3</accession>
<feature type="domain" description="Glycoside hydrolase family 3 N-terminal" evidence="8">
    <location>
        <begin position="102"/>
        <end position="240"/>
    </location>
</feature>
<evidence type="ECO:0000256" key="2">
    <source>
        <dbReference type="ARBA" id="ARBA00005336"/>
    </source>
</evidence>
<dbReference type="Pfam" id="PF00933">
    <property type="entry name" value="Glyco_hydro_3"/>
    <property type="match status" value="1"/>
</dbReference>
<dbReference type="InterPro" id="IPR051915">
    <property type="entry name" value="Cellulose_Degrad_GH3"/>
</dbReference>
<keyword evidence="6" id="KW-0326">Glycosidase</keyword>
<keyword evidence="10" id="KW-1185">Reference proteome</keyword>
<dbReference type="EC" id="3.2.1.21" evidence="3"/>
<protein>
    <recommendedName>
        <fullName evidence="3">beta-glucosidase</fullName>
        <ecNumber evidence="3">3.2.1.21</ecNumber>
    </recommendedName>
</protein>
<evidence type="ECO:0000256" key="1">
    <source>
        <dbReference type="ARBA" id="ARBA00000448"/>
    </source>
</evidence>
<dbReference type="InterPro" id="IPR036962">
    <property type="entry name" value="Glyco_hydro_3_N_sf"/>
</dbReference>
<dbReference type="Gene3D" id="3.20.20.300">
    <property type="entry name" value="Glycoside hydrolase, family 3, N-terminal domain"/>
    <property type="match status" value="1"/>
</dbReference>
<evidence type="ECO:0000256" key="3">
    <source>
        <dbReference type="ARBA" id="ARBA00012744"/>
    </source>
</evidence>
<gene>
    <name evidence="9" type="ORF">GCM10025862_09090</name>
</gene>
<dbReference type="SUPFAM" id="SSF51445">
    <property type="entry name" value="(Trans)glycosidases"/>
    <property type="match status" value="1"/>
</dbReference>
<dbReference type="PANTHER" id="PTHR30620">
    <property type="entry name" value="PERIPLASMIC BETA-GLUCOSIDASE-RELATED"/>
    <property type="match status" value="1"/>
</dbReference>
<evidence type="ECO:0000313" key="10">
    <source>
        <dbReference type="Proteomes" id="UP001157109"/>
    </source>
</evidence>
<evidence type="ECO:0000256" key="6">
    <source>
        <dbReference type="ARBA" id="ARBA00023295"/>
    </source>
</evidence>
<name>A0ABQ6HLE3_9MICO</name>
<organism evidence="9 10">
    <name type="scientific">Arsenicicoccus piscis</name>
    <dbReference type="NCBI Taxonomy" id="673954"/>
    <lineage>
        <taxon>Bacteria</taxon>
        <taxon>Bacillati</taxon>
        <taxon>Actinomycetota</taxon>
        <taxon>Actinomycetes</taxon>
        <taxon>Micrococcales</taxon>
        <taxon>Intrasporangiaceae</taxon>
        <taxon>Arsenicicoccus</taxon>
    </lineage>
</organism>
<comment type="catalytic activity">
    <reaction evidence="1">
        <text>Hydrolysis of terminal, non-reducing beta-D-glucosyl residues with release of beta-D-glucose.</text>
        <dbReference type="EC" id="3.2.1.21"/>
    </reaction>
</comment>
<proteinExistence type="inferred from homology"/>
<dbReference type="PANTHER" id="PTHR30620:SF16">
    <property type="entry name" value="LYSOSOMAL BETA GLUCOSIDASE"/>
    <property type="match status" value="1"/>
</dbReference>